<evidence type="ECO:0000313" key="3">
    <source>
        <dbReference type="Proteomes" id="UP000314294"/>
    </source>
</evidence>
<evidence type="ECO:0000256" key="1">
    <source>
        <dbReference type="SAM" id="MobiDB-lite"/>
    </source>
</evidence>
<dbReference type="EMBL" id="SRLO01000109">
    <property type="protein sequence ID" value="TNN74945.1"/>
    <property type="molecule type" value="Genomic_DNA"/>
</dbReference>
<dbReference type="AlphaFoldDB" id="A0A4Z2IBW2"/>
<name>A0A4Z2IBW2_9TELE</name>
<keyword evidence="3" id="KW-1185">Reference proteome</keyword>
<gene>
    <name evidence="2" type="ORF">EYF80_014863</name>
</gene>
<feature type="region of interest" description="Disordered" evidence="1">
    <location>
        <begin position="17"/>
        <end position="45"/>
    </location>
</feature>
<accession>A0A4Z2IBW2</accession>
<evidence type="ECO:0000313" key="2">
    <source>
        <dbReference type="EMBL" id="TNN74945.1"/>
    </source>
</evidence>
<dbReference type="Proteomes" id="UP000314294">
    <property type="component" value="Unassembled WGS sequence"/>
</dbReference>
<reference evidence="2 3" key="1">
    <citation type="submission" date="2019-03" db="EMBL/GenBank/DDBJ databases">
        <title>First draft genome of Liparis tanakae, snailfish: a comprehensive survey of snailfish specific genes.</title>
        <authorList>
            <person name="Kim W."/>
            <person name="Song I."/>
            <person name="Jeong J.-H."/>
            <person name="Kim D."/>
            <person name="Kim S."/>
            <person name="Ryu S."/>
            <person name="Song J.Y."/>
            <person name="Lee S.K."/>
        </authorList>
    </citation>
    <scope>NUCLEOTIDE SEQUENCE [LARGE SCALE GENOMIC DNA]</scope>
    <source>
        <tissue evidence="2">Muscle</tissue>
    </source>
</reference>
<organism evidence="2 3">
    <name type="scientific">Liparis tanakae</name>
    <name type="common">Tanaka's snailfish</name>
    <dbReference type="NCBI Taxonomy" id="230148"/>
    <lineage>
        <taxon>Eukaryota</taxon>
        <taxon>Metazoa</taxon>
        <taxon>Chordata</taxon>
        <taxon>Craniata</taxon>
        <taxon>Vertebrata</taxon>
        <taxon>Euteleostomi</taxon>
        <taxon>Actinopterygii</taxon>
        <taxon>Neopterygii</taxon>
        <taxon>Teleostei</taxon>
        <taxon>Neoteleostei</taxon>
        <taxon>Acanthomorphata</taxon>
        <taxon>Eupercaria</taxon>
        <taxon>Perciformes</taxon>
        <taxon>Cottioidei</taxon>
        <taxon>Cottales</taxon>
        <taxon>Liparidae</taxon>
        <taxon>Liparis</taxon>
    </lineage>
</organism>
<feature type="compositionally biased region" description="Polar residues" evidence="1">
    <location>
        <begin position="34"/>
        <end position="45"/>
    </location>
</feature>
<protein>
    <submittedName>
        <fullName evidence="2">Uncharacterized protein</fullName>
    </submittedName>
</protein>
<sequence length="59" mass="6464">MMAHLWDLGSEVLARGSAARAGEQRVPSHDPATGGSSRNTLRSKQLLQNKSCCTHLFRE</sequence>
<comment type="caution">
    <text evidence="2">The sequence shown here is derived from an EMBL/GenBank/DDBJ whole genome shotgun (WGS) entry which is preliminary data.</text>
</comment>
<proteinExistence type="predicted"/>